<gene>
    <name evidence="2" type="ORF">G9C53_004881</name>
</gene>
<evidence type="ECO:0000256" key="1">
    <source>
        <dbReference type="SAM" id="Coils"/>
    </source>
</evidence>
<reference evidence="2" key="2">
    <citation type="submission" date="2018-07" db="EMBL/GenBank/DDBJ databases">
        <authorList>
            <consortium name="NCBI Pathogen Detection Project"/>
        </authorList>
    </citation>
    <scope>NUCLEOTIDE SEQUENCE</scope>
    <source>
        <strain evidence="2">N26921</strain>
    </source>
</reference>
<feature type="coiled-coil region" evidence="1">
    <location>
        <begin position="392"/>
        <end position="426"/>
    </location>
</feature>
<keyword evidence="1" id="KW-0175">Coiled coil</keyword>
<organism evidence="2">
    <name type="scientific">Salmonella enterica subsp. enterica serovar Typhimurium var. 5-</name>
    <dbReference type="NCBI Taxonomy" id="1620419"/>
    <lineage>
        <taxon>Bacteria</taxon>
        <taxon>Pseudomonadati</taxon>
        <taxon>Pseudomonadota</taxon>
        <taxon>Gammaproteobacteria</taxon>
        <taxon>Enterobacterales</taxon>
        <taxon>Enterobacteriaceae</taxon>
        <taxon>Salmonella</taxon>
    </lineage>
</organism>
<name>A0A740TUF7_SALTM</name>
<sequence length="545" mass="65143">MQRNNLYTIYMPTIEEVPEQYNYVTWAVIYGLATRKHIHPQIKKMYDAKRTEYYQSFKRSEFSIMDLTRFTTKTSDLLMNVAGIMAWSEEQNDYSYVYSLIEKGYKFTWNFLKRHGRINFPDFYKELKAGIRSDESNYQAVMGLFISAKKGYEMGVDIYETKEELKEEIEGSSIAMANLFIFSKKMYDKMVIMPKEMGEIPDERNKFYFKELAESLGIKPRNNDSLLQVINNIRSSEIDETSLDGLRGLEYFKNLDKVMSDAYFAGKVRLYTILMAWLESEGISWYDLFENYYLTESSIEKISYFLQNGLESQIIMEEEQELLLCYFLVFSAFKDEYQKTKIAYQTNRMEEVEYRALEREKKLKEEWLKKESHWKKRERILEEKAKNDKFEIHNWKIESKKLREKIATLEAEIDRLKQSEKEMAAIKSFVDLQDSDVEEKVSYNDIESYLQGKSIIIIGGSPTWQNKIRSRFPNFIFWGADDVNKDLSPLDSTEGVFIYWTYLSHPMYWKVKKRMNDNKTKLFFIERNTNLELTIEQIYYYLKNE</sequence>
<comment type="caution">
    <text evidence="2">The sequence shown here is derived from an EMBL/GenBank/DDBJ whole genome shotgun (WGS) entry which is preliminary data.</text>
</comment>
<reference evidence="2" key="1">
    <citation type="journal article" date="2018" name="Genome Biol.">
        <title>SKESA: strategic k-mer extension for scrupulous assemblies.</title>
        <authorList>
            <person name="Souvorov A."/>
            <person name="Agarwala R."/>
            <person name="Lipman D.J."/>
        </authorList>
    </citation>
    <scope>NUCLEOTIDE SEQUENCE</scope>
    <source>
        <strain evidence="2">N26921</strain>
    </source>
</reference>
<dbReference type="EMBL" id="DAATVL010000053">
    <property type="protein sequence ID" value="HAF0292491.1"/>
    <property type="molecule type" value="Genomic_DNA"/>
</dbReference>
<protein>
    <submittedName>
        <fullName evidence="2">Uncharacterized protein</fullName>
    </submittedName>
</protein>
<dbReference type="AlphaFoldDB" id="A0A740TUF7"/>
<accession>A0A740TUF7</accession>
<evidence type="ECO:0000313" key="2">
    <source>
        <dbReference type="EMBL" id="HAF0292491.1"/>
    </source>
</evidence>
<proteinExistence type="predicted"/>